<evidence type="ECO:0000256" key="9">
    <source>
        <dbReference type="ARBA" id="ARBA00022803"/>
    </source>
</evidence>
<dbReference type="Gene3D" id="2.60.120.200">
    <property type="match status" value="1"/>
</dbReference>
<dbReference type="FunFam" id="2.130.10.10:FF:001535">
    <property type="entry name" value="Intraflagellar transport protein 172 homolog"/>
    <property type="match status" value="1"/>
</dbReference>
<evidence type="ECO:0000256" key="4">
    <source>
        <dbReference type="ARBA" id="ARBA00022525"/>
    </source>
</evidence>
<evidence type="ECO:0000256" key="3">
    <source>
        <dbReference type="ARBA" id="ARBA00022473"/>
    </source>
</evidence>
<comment type="caution">
    <text evidence="18">The sequence shown here is derived from an EMBL/GenBank/DDBJ whole genome shotgun (WGS) entry which is preliminary data.</text>
</comment>
<reference evidence="18 19" key="1">
    <citation type="submission" date="2021-06" db="EMBL/GenBank/DDBJ databases">
        <authorList>
            <person name="Palmer J.M."/>
        </authorList>
    </citation>
    <scope>NUCLEOTIDE SEQUENCE [LARGE SCALE GENOMIC DNA]</scope>
    <source>
        <strain evidence="18 19">MEX-2019</strain>
        <tissue evidence="18">Muscle</tissue>
    </source>
</reference>
<evidence type="ECO:0000256" key="16">
    <source>
        <dbReference type="SAM" id="MobiDB-lite"/>
    </source>
</evidence>
<keyword evidence="7" id="KW-0732">Signal</keyword>
<dbReference type="Pfam" id="PF23387">
    <property type="entry name" value="TPR_IFT80_172"/>
    <property type="match status" value="1"/>
</dbReference>
<feature type="compositionally biased region" description="Polar residues" evidence="16">
    <location>
        <begin position="388"/>
        <end position="397"/>
    </location>
</feature>
<gene>
    <name evidence="18" type="ORF">CRENBAI_018171</name>
</gene>
<feature type="compositionally biased region" description="Polar residues" evidence="16">
    <location>
        <begin position="326"/>
        <end position="337"/>
    </location>
</feature>
<dbReference type="EMBL" id="JAHHUM010002636">
    <property type="protein sequence ID" value="KAK5601984.1"/>
    <property type="molecule type" value="Genomic_DNA"/>
</dbReference>
<keyword evidence="3" id="KW-0217">Developmental protein</keyword>
<dbReference type="PANTHER" id="PTHR15722:SF2">
    <property type="entry name" value="INTRAFLAGELLAR TRANSPORT PROTEIN 172 HOMOLOG"/>
    <property type="match status" value="1"/>
</dbReference>
<evidence type="ECO:0000256" key="2">
    <source>
        <dbReference type="ARBA" id="ARBA00004498"/>
    </source>
</evidence>
<accession>A0AAV9QZN0</accession>
<dbReference type="InterPro" id="IPR036322">
    <property type="entry name" value="WD40_repeat_dom_sf"/>
</dbReference>
<evidence type="ECO:0000256" key="8">
    <source>
        <dbReference type="ARBA" id="ARBA00022737"/>
    </source>
</evidence>
<evidence type="ECO:0000256" key="6">
    <source>
        <dbReference type="ARBA" id="ARBA00022574"/>
    </source>
</evidence>
<dbReference type="InterPro" id="IPR056157">
    <property type="entry name" value="TPR_IFT80_172_dom"/>
</dbReference>
<protein>
    <recommendedName>
        <fullName evidence="15">Intraflagellar transport protein 172 homolog</fullName>
    </recommendedName>
</protein>
<dbReference type="Pfam" id="PF24762">
    <property type="entry name" value="TPR_IF140-IFT172"/>
    <property type="match status" value="1"/>
</dbReference>
<dbReference type="GO" id="GO:0005930">
    <property type="term" value="C:axoneme"/>
    <property type="evidence" value="ECO:0007669"/>
    <property type="project" value="TreeGrafter"/>
</dbReference>
<evidence type="ECO:0000256" key="13">
    <source>
        <dbReference type="ARBA" id="ARBA00023273"/>
    </source>
</evidence>
<feature type="domain" description="Thrombospondin-like N-terminal" evidence="17">
    <location>
        <begin position="40"/>
        <end position="225"/>
    </location>
</feature>
<evidence type="ECO:0000313" key="18">
    <source>
        <dbReference type="EMBL" id="KAK5601984.1"/>
    </source>
</evidence>
<dbReference type="GO" id="GO:0030992">
    <property type="term" value="C:intraciliary transport particle B"/>
    <property type="evidence" value="ECO:0007669"/>
    <property type="project" value="TreeGrafter"/>
</dbReference>
<keyword evidence="5" id="KW-0272">Extracellular matrix</keyword>
<dbReference type="FunFam" id="2.60.120.200:FF:000085">
    <property type="entry name" value="collagen alpha-1(XXVII) chain isoform X1"/>
    <property type="match status" value="1"/>
</dbReference>
<dbReference type="SMART" id="SM00210">
    <property type="entry name" value="TSPN"/>
    <property type="match status" value="1"/>
</dbReference>
<feature type="compositionally biased region" description="Basic and acidic residues" evidence="16">
    <location>
        <begin position="399"/>
        <end position="413"/>
    </location>
</feature>
<evidence type="ECO:0000313" key="19">
    <source>
        <dbReference type="Proteomes" id="UP001311232"/>
    </source>
</evidence>
<evidence type="ECO:0000256" key="11">
    <source>
        <dbReference type="ARBA" id="ARBA00023119"/>
    </source>
</evidence>
<dbReference type="Proteomes" id="UP001311232">
    <property type="component" value="Unassembled WGS sequence"/>
</dbReference>
<keyword evidence="4" id="KW-0964">Secreted</keyword>
<evidence type="ECO:0000256" key="12">
    <source>
        <dbReference type="ARBA" id="ARBA00023180"/>
    </source>
</evidence>
<organism evidence="18 19">
    <name type="scientific">Crenichthys baileyi</name>
    <name type="common">White River springfish</name>
    <dbReference type="NCBI Taxonomy" id="28760"/>
    <lineage>
        <taxon>Eukaryota</taxon>
        <taxon>Metazoa</taxon>
        <taxon>Chordata</taxon>
        <taxon>Craniata</taxon>
        <taxon>Vertebrata</taxon>
        <taxon>Euteleostomi</taxon>
        <taxon>Actinopterygii</taxon>
        <taxon>Neopterygii</taxon>
        <taxon>Teleostei</taxon>
        <taxon>Neoteleostei</taxon>
        <taxon>Acanthomorphata</taxon>
        <taxon>Ovalentaria</taxon>
        <taxon>Atherinomorphae</taxon>
        <taxon>Cyprinodontiformes</taxon>
        <taxon>Goodeidae</taxon>
        <taxon>Crenichthys</taxon>
    </lineage>
</organism>
<dbReference type="SMART" id="SM00320">
    <property type="entry name" value="WD40"/>
    <property type="match status" value="4"/>
</dbReference>
<evidence type="ECO:0000256" key="10">
    <source>
        <dbReference type="ARBA" id="ARBA00023069"/>
    </source>
</evidence>
<keyword evidence="9" id="KW-0802">TPR repeat</keyword>
<sequence>MEPDNAPNSKRKVAGVGGRALILWTMLCCICSLRLTQAQDVDILRQLGLFGRRTDVPSPRGAHSIPTGVIPFKSSVILTPRARLQVPLRTVIPATYNTTSLFLILSFSVHRFNGAFLFSVLSKRKKLQLGVQFTPGNVVVHVGHKSSVVFDYNVYDGQWHNVAVDVRGRWVFLHTSCGNKSLYAHLSSKKEEALDPDGFFLLGKMNHNSVAFEGAICQFDIYPSSKAAHNYCDYIKKHCREADTYRPVFPPMLPLFPDPDITFTHRTSLSPTERSKKAENPSLVSRPTIIHPTDQLMMLNKTSLAALYAAVSVSPPVNAGLENPPKFSSPTVTTSLRIMNPPDPTQIRKNTMQWDSESSEAYGKNVFAPVSIKPSATKPNLKHKAVPTQRSPSNTYVSHKKELTTVAPRKPEPEVTSNFKPSTHSAVTPAATDGFQTFDLELTQFSLAGPPGLRGEPGPPGPQGFPGLPGSPGKRGPRRSYKPAEPKFSQPCREGLGVDQRRLCAGKVTCGQYVMQSSCKAGNICIKVSGFCIDGKSLNEIFPPPKKSLIQSKGSMEQRGLELGAILCLQYSQLLRKGLLLEEFYYYGDKKAICNKFVQTSAVTRLLWPAESAIVYGLVDGKVRLANTQTNKSSTIYTTESCVVSLASNVSGKGVLSGHADGTVVRYFFDDQGSGESQGKLLTHPCPPYALAWGANSIMAGGCDKKVVAYSREGQILQNFDYSRDRSEREFTTAVTSPSGQSVVFGSFDRLRVFSWAPRRSVWDEAKPKEITNLYTITSLAWKKDGSRLCAGTLCGAVELFDCCLRRTIYKNKFEMTYVGPSQVIVRSLSTGTRVVLKSYYSYEIEEVKIMGKDRYLVAHTSDTLLLGDLLTNKLSEVPWPGSGGNEKFFFENETVCMIFNAGELSLVEYSNNEILGSVRTEFMNPHLISVRINERKQRGVEDNKKLAYLIDLKTIAMVDLAGGYNLGTISHDSKIDWLELNETGRKLLFRDKKLRLHLYNIESGVKTTLLSFCSYVQWVPGSDVVVAQNRGNICIWYSIDSPESITMFPIKGDIVDLERADGRTEVIVTEGVNTVTYTLDEGLIEFGTAIDDGDYDRATAFLETLEMSPETEAMWKTLSKLAAETRQLHIAERCFAALGDVSTVRFLHQTNQIADKVSQEMGEDGTSFYKVQAHMAVLHKNFKLAEMYYMEQNAIDEAIEMYQELHMWDDCIAVAEAKNHPELNTLRGNYYQWLTETGQDEKAGEVKESEGDFQAAINLYLKAGLPAKAARLAISRPEISSSTETVSRIAASLIKGELYDRAGDLYEKARNNQRALECYCKGGAFRKAVELARVAFPAEVVKLEEAWGDYLVQQKQMDAAINHFIEAGCSLKAIEAAIAARQWKKAVHILELQEDASTEKFYLKIAQHYASIQDYKVAEQLFVKGGHIKDAVDMYTAAGRWEEAHKMAVKCMIEEEVSALYVSRAQELEKDGKFKEAERLFATVKQPDLAITMYKKNRMFDDVIRLVAKHHPELLTETHLHLAKELEAESRFSEAEYHFMEAEEWKAVVHMYRVHDMWEDAYRVAKNHGGAGAQKQVVYLWAKSLGGEAAVKLLNKFGLLEYAIESAANKFSFDFAFDLARLSCKEKIPEIHLKHAIYLEDEARFPEAEVEFIKAGKPKEAVFMYVHNKDWANAQRVAESHDPESVSEVLVGQAKFCFEQKDFQKAEAFLLRAQRPELAVKFYKDADMWSDAMRICKEYLPSKLSMLQEEYERETSKKGGRGVEGLLEQAREWEQSGEYSRAVDCYLKVKDDSNVTLMEKCWMKRERPPLLKQQKEECDKAVECGTHIQMLPYSKQLSLGFKHNPCTHEVLVLDAMAAELSIKFLSGDRATVVVQVVGPRLAQLRKFSAAAELYLNMDLIKEAIDAFIEGEEWNKAKRVAKELEPRYENYVDQKYKEHLKNQGRVESLVGVDVMAALDLYAEKGQWEKCLDTASKQNFKILHKYVALYATHLIKEDDALKALQLYTQHGAPPNPQNFNIYKRLFLDLINLSNADGPESYRMWADLRNFLQQLCENMSKSAEANSPAHEDFEQMLLIAHYLATRSAAKGVEQLLSVAAKVSVSLLRYTELIHPDKAFYEAGLACKQALDDGHAPDHSDFLDTDIPFEVPLPTKLYVTGAQLEQIRDWVLMVSVENRLEQVLPRDERDTYEASLVAANTGLRSLPCVLTGYPVLRNKIEFPAAGKAANKEDWNKFLMATKTTHSPECQDVLQFINLIVMENSGDLIIPIINKLFFWVTAGSVITNEKRKRRLYGPAPEGVYEHVGIGETYNSCVTVQMNSDLLEVFLHWRIKNDSGATPSIQCWLSPSSTSQLNPGCKSLTAEDDGGAVEPFWIVWKLLNSPPFDPGKIFCQSESRMSRVWVQNHRKVLVIHVAPDVESQIANVFDYLVEVLGAAVDRSLGGRCWTRSAAAP</sequence>
<comment type="similarity">
    <text evidence="14">Belongs to the IFT172 family.</text>
</comment>
<dbReference type="GO" id="GO:0042073">
    <property type="term" value="P:intraciliary transport"/>
    <property type="evidence" value="ECO:0007669"/>
    <property type="project" value="TreeGrafter"/>
</dbReference>
<dbReference type="Gene3D" id="1.25.40.10">
    <property type="entry name" value="Tetratricopeptide repeat domain"/>
    <property type="match status" value="1"/>
</dbReference>
<keyword evidence="8" id="KW-0677">Repeat</keyword>
<evidence type="ECO:0000256" key="15">
    <source>
        <dbReference type="ARBA" id="ARBA00073483"/>
    </source>
</evidence>
<dbReference type="InterPro" id="IPR011990">
    <property type="entry name" value="TPR-like_helical_dom_sf"/>
</dbReference>
<dbReference type="SUPFAM" id="SSF48452">
    <property type="entry name" value="TPR-like"/>
    <property type="match status" value="1"/>
</dbReference>
<keyword evidence="12" id="KW-0325">Glycoprotein</keyword>
<keyword evidence="11" id="KW-0176">Collagen</keyword>
<dbReference type="InterPro" id="IPR011044">
    <property type="entry name" value="Quino_amine_DH_bsu"/>
</dbReference>
<dbReference type="SUPFAM" id="SSF49899">
    <property type="entry name" value="Concanavalin A-like lectins/glucanases"/>
    <property type="match status" value="1"/>
</dbReference>
<feature type="region of interest" description="Disordered" evidence="16">
    <location>
        <begin position="322"/>
        <end position="345"/>
    </location>
</feature>
<dbReference type="InterPro" id="IPR048287">
    <property type="entry name" value="TSPN-like_N"/>
</dbReference>
<dbReference type="FunFam" id="1.25.40.470:FF:000012">
    <property type="entry name" value="intraflagellar transport protein 172 homolog"/>
    <property type="match status" value="1"/>
</dbReference>
<keyword evidence="13" id="KW-0966">Cell projection</keyword>
<dbReference type="FunFam" id="1.25.40.470:FF:000008">
    <property type="entry name" value="Intraflagellar transport protein 172 homolog"/>
    <property type="match status" value="1"/>
</dbReference>
<proteinExistence type="inferred from homology"/>
<evidence type="ECO:0000259" key="17">
    <source>
        <dbReference type="SMART" id="SM00210"/>
    </source>
</evidence>
<dbReference type="InterPro" id="IPR001680">
    <property type="entry name" value="WD40_rpt"/>
</dbReference>
<evidence type="ECO:0000256" key="5">
    <source>
        <dbReference type="ARBA" id="ARBA00022530"/>
    </source>
</evidence>
<dbReference type="InterPro" id="IPR013320">
    <property type="entry name" value="ConA-like_dom_sf"/>
</dbReference>
<feature type="compositionally biased region" description="Polar residues" evidence="16">
    <location>
        <begin position="415"/>
        <end position="426"/>
    </location>
</feature>
<dbReference type="FunFam" id="1.25.40.470:FF:000013">
    <property type="entry name" value="intraflagellar transport protein 172 homolog"/>
    <property type="match status" value="1"/>
</dbReference>
<name>A0AAV9QZN0_9TELE</name>
<keyword evidence="6" id="KW-0853">WD repeat</keyword>
<evidence type="ECO:0000256" key="1">
    <source>
        <dbReference type="ARBA" id="ARBA00004138"/>
    </source>
</evidence>
<dbReference type="Gene3D" id="2.130.10.10">
    <property type="entry name" value="YVTN repeat-like/Quinoprotein amine dehydrogenase"/>
    <property type="match status" value="1"/>
</dbReference>
<dbReference type="InterPro" id="IPR056168">
    <property type="entry name" value="TPR_IF140/IFT172/WDR19"/>
</dbReference>
<evidence type="ECO:0000256" key="7">
    <source>
        <dbReference type="ARBA" id="ARBA00022729"/>
    </source>
</evidence>
<dbReference type="GO" id="GO:0005581">
    <property type="term" value="C:collagen trimer"/>
    <property type="evidence" value="ECO:0007669"/>
    <property type="project" value="UniProtKB-KW"/>
</dbReference>
<dbReference type="SUPFAM" id="SSF50978">
    <property type="entry name" value="WD40 repeat-like"/>
    <property type="match status" value="1"/>
</dbReference>
<feature type="region of interest" description="Disordered" evidence="16">
    <location>
        <begin position="374"/>
        <end position="429"/>
    </location>
</feature>
<dbReference type="InterPro" id="IPR015943">
    <property type="entry name" value="WD40/YVTN_repeat-like_dom_sf"/>
</dbReference>
<dbReference type="GO" id="GO:0036064">
    <property type="term" value="C:ciliary basal body"/>
    <property type="evidence" value="ECO:0007669"/>
    <property type="project" value="TreeGrafter"/>
</dbReference>
<dbReference type="PANTHER" id="PTHR15722">
    <property type="entry name" value="IFT140/172-RELATED"/>
    <property type="match status" value="1"/>
</dbReference>
<comment type="subcellular location">
    <subcellularLocation>
        <location evidence="1">Cell projection</location>
        <location evidence="1">Cilium</location>
    </subcellularLocation>
    <subcellularLocation>
        <location evidence="2">Secreted</location>
        <location evidence="2">Extracellular space</location>
        <location evidence="2">Extracellular matrix</location>
    </subcellularLocation>
</comment>
<dbReference type="Gene3D" id="1.25.40.470">
    <property type="match status" value="2"/>
</dbReference>
<keyword evidence="10" id="KW-0969">Cilium</keyword>
<feature type="region of interest" description="Disordered" evidence="16">
    <location>
        <begin position="446"/>
        <end position="489"/>
    </location>
</feature>
<keyword evidence="19" id="KW-1185">Reference proteome</keyword>
<dbReference type="SUPFAM" id="SSF50969">
    <property type="entry name" value="YVTN repeat-like/Quinoprotein amine dehydrogenase"/>
    <property type="match status" value="1"/>
</dbReference>
<evidence type="ECO:0000256" key="14">
    <source>
        <dbReference type="ARBA" id="ARBA00038130"/>
    </source>
</evidence>